<dbReference type="EMBL" id="JBHTCH010000014">
    <property type="protein sequence ID" value="MFC7360686.1"/>
    <property type="molecule type" value="Genomic_DNA"/>
</dbReference>
<comment type="caution">
    <text evidence="1">The sequence shown here is derived from an EMBL/GenBank/DDBJ whole genome shotgun (WGS) entry which is preliminary data.</text>
</comment>
<gene>
    <name evidence="1" type="ORF">ACFQO6_10425</name>
</gene>
<dbReference type="RefSeq" id="WP_255888784.1">
    <property type="nucleotide sequence ID" value="NZ_JAFMZM010000001.1"/>
</dbReference>
<evidence type="ECO:0000313" key="2">
    <source>
        <dbReference type="Proteomes" id="UP001596524"/>
    </source>
</evidence>
<evidence type="ECO:0000313" key="1">
    <source>
        <dbReference type="EMBL" id="MFC7360686.1"/>
    </source>
</evidence>
<protein>
    <submittedName>
        <fullName evidence="1">Uncharacterized protein</fullName>
    </submittedName>
</protein>
<accession>A0ABW2N3N8</accession>
<keyword evidence="2" id="KW-1185">Reference proteome</keyword>
<proteinExistence type="predicted"/>
<reference evidence="2" key="1">
    <citation type="journal article" date="2019" name="Int. J. Syst. Evol. Microbiol.">
        <title>The Global Catalogue of Microorganisms (GCM) 10K type strain sequencing project: providing services to taxonomists for standard genome sequencing and annotation.</title>
        <authorList>
            <consortium name="The Broad Institute Genomics Platform"/>
            <consortium name="The Broad Institute Genome Sequencing Center for Infectious Disease"/>
            <person name="Wu L."/>
            <person name="Ma J."/>
        </authorList>
    </citation>
    <scope>NUCLEOTIDE SEQUENCE [LARGE SCALE GENOMIC DNA]</scope>
    <source>
        <strain evidence="2">FCH27</strain>
    </source>
</reference>
<organism evidence="1 2">
    <name type="scientific">Nocardioides astragali</name>
    <dbReference type="NCBI Taxonomy" id="1776736"/>
    <lineage>
        <taxon>Bacteria</taxon>
        <taxon>Bacillati</taxon>
        <taxon>Actinomycetota</taxon>
        <taxon>Actinomycetes</taxon>
        <taxon>Propionibacteriales</taxon>
        <taxon>Nocardioidaceae</taxon>
        <taxon>Nocardioides</taxon>
    </lineage>
</organism>
<dbReference type="Proteomes" id="UP001596524">
    <property type="component" value="Unassembled WGS sequence"/>
</dbReference>
<name>A0ABW2N3N8_9ACTN</name>
<sequence length="75" mass="8389">MTSTAKRFEAMTAPCGRVQDGDELVTEDLQGLATRDLRFACGCQTHHEEFHDGSVHNQVVNHHGRVVLDEELRGE</sequence>